<evidence type="ECO:0000313" key="2">
    <source>
        <dbReference type="Proteomes" id="UP000221168"/>
    </source>
</evidence>
<proteinExistence type="predicted"/>
<accession>A0A2G1QGJ3</accession>
<dbReference type="Proteomes" id="UP000221168">
    <property type="component" value="Unassembled WGS sequence"/>
</dbReference>
<reference evidence="1 2" key="1">
    <citation type="submission" date="2017-10" db="EMBL/GenBank/DDBJ databases">
        <title>Sedimentibacterium mangrovi gen. nov., sp. nov., a novel member of family Phyllobacteriacea isolated from mangrove sediment.</title>
        <authorList>
            <person name="Liao H."/>
            <person name="Tian Y."/>
        </authorList>
    </citation>
    <scope>NUCLEOTIDE SEQUENCE [LARGE SCALE GENOMIC DNA]</scope>
    <source>
        <strain evidence="1 2">X9-2-2</strain>
    </source>
</reference>
<sequence length="224" mass="24817">MSLLNFAVSLALGFLPDHVARANPEGVCTTGIRVMANEPGLKERVCRAAAHAFETMADCRILQPPEIEISVVSGIKENCVGVYHCGENRIEVLPPSAMVGLMEKTDFFAALEPGIYFDSVVTHELSHAAFASTPCPYPSCHVTSEYFAYAMQIRSLSKADRARIELGLDLTVKVPDKDIHDLLLVLAPADFARRVWQHISNQQNACAFLRKLIMGEKRFDRELN</sequence>
<name>A0A2G1QGJ3_9HYPH</name>
<protein>
    <submittedName>
        <fullName evidence="1">Uncharacterized protein</fullName>
    </submittedName>
</protein>
<organism evidence="1 2">
    <name type="scientific">Zhengella mangrovi</name>
    <dbReference type="NCBI Taxonomy" id="1982044"/>
    <lineage>
        <taxon>Bacteria</taxon>
        <taxon>Pseudomonadati</taxon>
        <taxon>Pseudomonadota</taxon>
        <taxon>Alphaproteobacteria</taxon>
        <taxon>Hyphomicrobiales</taxon>
        <taxon>Notoacmeibacteraceae</taxon>
        <taxon>Zhengella</taxon>
    </lineage>
</organism>
<gene>
    <name evidence="1" type="ORF">CSC94_23335</name>
</gene>
<dbReference type="AlphaFoldDB" id="A0A2G1QGJ3"/>
<evidence type="ECO:0000313" key="1">
    <source>
        <dbReference type="EMBL" id="PHP64635.1"/>
    </source>
</evidence>
<keyword evidence="2" id="KW-1185">Reference proteome</keyword>
<dbReference type="OrthoDB" id="7830139at2"/>
<dbReference type="EMBL" id="PDVP01000030">
    <property type="protein sequence ID" value="PHP64635.1"/>
    <property type="molecule type" value="Genomic_DNA"/>
</dbReference>
<dbReference type="RefSeq" id="WP_099308783.1">
    <property type="nucleotide sequence ID" value="NZ_PDVP01000030.1"/>
</dbReference>
<comment type="caution">
    <text evidence="1">The sequence shown here is derived from an EMBL/GenBank/DDBJ whole genome shotgun (WGS) entry which is preliminary data.</text>
</comment>